<keyword evidence="2" id="KW-0732">Signal</keyword>
<dbReference type="PROSITE" id="PS50005">
    <property type="entry name" value="TPR"/>
    <property type="match status" value="1"/>
</dbReference>
<dbReference type="OrthoDB" id="9763354at2"/>
<dbReference type="AlphaFoldDB" id="A0A1T5D094"/>
<keyword evidence="1" id="KW-0802">TPR repeat</keyword>
<dbReference type="SUPFAM" id="SSF48452">
    <property type="entry name" value="TPR-like"/>
    <property type="match status" value="2"/>
</dbReference>
<keyword evidence="4" id="KW-1185">Reference proteome</keyword>
<dbReference type="STRING" id="572036.SAMN05661099_2079"/>
<evidence type="ECO:0000313" key="4">
    <source>
        <dbReference type="Proteomes" id="UP000189981"/>
    </source>
</evidence>
<name>A0A1T5D094_9SPHI</name>
<evidence type="ECO:0000313" key="3">
    <source>
        <dbReference type="EMBL" id="SKB65079.1"/>
    </source>
</evidence>
<dbReference type="EMBL" id="FUYR01000002">
    <property type="protein sequence ID" value="SKB65079.1"/>
    <property type="molecule type" value="Genomic_DNA"/>
</dbReference>
<gene>
    <name evidence="3" type="ORF">SAMN05661099_2079</name>
</gene>
<feature type="signal peptide" evidence="2">
    <location>
        <begin position="1"/>
        <end position="19"/>
    </location>
</feature>
<proteinExistence type="predicted"/>
<feature type="chain" id="PRO_5011984399" evidence="2">
    <location>
        <begin position="20"/>
        <end position="601"/>
    </location>
</feature>
<dbReference type="Pfam" id="PF13432">
    <property type="entry name" value="TPR_16"/>
    <property type="match status" value="1"/>
</dbReference>
<accession>A0A1T5D094</accession>
<organism evidence="3 4">
    <name type="scientific">Daejeonella lutea</name>
    <dbReference type="NCBI Taxonomy" id="572036"/>
    <lineage>
        <taxon>Bacteria</taxon>
        <taxon>Pseudomonadati</taxon>
        <taxon>Bacteroidota</taxon>
        <taxon>Sphingobacteriia</taxon>
        <taxon>Sphingobacteriales</taxon>
        <taxon>Sphingobacteriaceae</taxon>
        <taxon>Daejeonella</taxon>
    </lineage>
</organism>
<sequence length="601" mass="68545">MKRIIILILIVFSASAVRAQVNSDEALAVQYFQTGEFDKAAVIYEKLFNRTKNAGYYDPYFTCLLKTKKYDEAEELAKKLLKANPGNYTYAVDVGRVYQEKGEQEKAVEWYNKLIRDLPANEFAIKDLAITFYRAEGYDFSVKALLNGRKLINDENAFSFDLLSLYRYRKDKPMLIQEYLVLLNTNPEILPQAQNVLASILEDKADYDLLKTALLRRLQKDPQNVSYTEFLTWQYIQQKEFDMALRQTLALDRRLKEDGSRVFDLSRLLLSNRAYDQAVEALNYLVAKGEAGKYYIPAKVDLLNTKFRQLTANKFSQSDLLALEKDYMSQLSEFGRVSTMSNSIRQLANLQAFYLQKPAEAAQELAKLIALPGSSPVILAQAKLELGDIYILTGEVWEAALLYGQVEKQFSNDTYGQEAKFRNAKLSYFQGDYVWSKAQLDVLKSSTTQLIANDALNLSLLISDNLQKETDTAALKKYSYADLLIFKNQPEKALSLLDSLNILYPGNSLADDILMAKSRVYLKGNDIDKAVVQLQEIIDKHASDLWGDDALFTLADLYENKLSQPSKALELYQKIITDFPGSLYVIEARKRFRLLRGDKLG</sequence>
<evidence type="ECO:0000256" key="1">
    <source>
        <dbReference type="PROSITE-ProRule" id="PRU00339"/>
    </source>
</evidence>
<evidence type="ECO:0000256" key="2">
    <source>
        <dbReference type="SAM" id="SignalP"/>
    </source>
</evidence>
<dbReference type="InterPro" id="IPR011990">
    <property type="entry name" value="TPR-like_helical_dom_sf"/>
</dbReference>
<dbReference type="InterPro" id="IPR019734">
    <property type="entry name" value="TPR_rpt"/>
</dbReference>
<protein>
    <submittedName>
        <fullName evidence="3">Tetratricopeptide repeat-containing protein</fullName>
    </submittedName>
</protein>
<feature type="repeat" description="TPR" evidence="1">
    <location>
        <begin position="88"/>
        <end position="121"/>
    </location>
</feature>
<dbReference type="Pfam" id="PF13174">
    <property type="entry name" value="TPR_6"/>
    <property type="match status" value="1"/>
</dbReference>
<dbReference type="Proteomes" id="UP000189981">
    <property type="component" value="Unassembled WGS sequence"/>
</dbReference>
<dbReference type="RefSeq" id="WP_079702615.1">
    <property type="nucleotide sequence ID" value="NZ_FUYR01000002.1"/>
</dbReference>
<reference evidence="4" key="1">
    <citation type="submission" date="2017-02" db="EMBL/GenBank/DDBJ databases">
        <authorList>
            <person name="Varghese N."/>
            <person name="Submissions S."/>
        </authorList>
    </citation>
    <scope>NUCLEOTIDE SEQUENCE [LARGE SCALE GENOMIC DNA]</scope>
    <source>
        <strain evidence="4">DSM 22385</strain>
    </source>
</reference>
<dbReference type="Gene3D" id="1.25.40.10">
    <property type="entry name" value="Tetratricopeptide repeat domain"/>
    <property type="match status" value="3"/>
</dbReference>